<protein>
    <submittedName>
        <fullName evidence="1">Uncharacterized protein</fullName>
    </submittedName>
</protein>
<organism evidence="1 3">
    <name type="scientific">Streptomyces hundungensis</name>
    <dbReference type="NCBI Taxonomy" id="1077946"/>
    <lineage>
        <taxon>Bacteria</taxon>
        <taxon>Bacillati</taxon>
        <taxon>Actinomycetota</taxon>
        <taxon>Actinomycetes</taxon>
        <taxon>Kitasatosporales</taxon>
        <taxon>Streptomycetaceae</taxon>
        <taxon>Streptomyces</taxon>
    </lineage>
</organism>
<evidence type="ECO:0000313" key="2">
    <source>
        <dbReference type="EMBL" id="AYG85321.1"/>
    </source>
</evidence>
<evidence type="ECO:0000313" key="3">
    <source>
        <dbReference type="Proteomes" id="UP000271554"/>
    </source>
</evidence>
<dbReference type="AlphaFoldDB" id="A0A387H453"/>
<proteinExistence type="predicted"/>
<dbReference type="Proteomes" id="UP000271554">
    <property type="component" value="Chromosome"/>
</dbReference>
<dbReference type="KEGG" id="shun:DWB77_07538"/>
<keyword evidence="3" id="KW-1185">Reference proteome</keyword>
<dbReference type="EMBL" id="CP032698">
    <property type="protein sequence ID" value="AYG77949.1"/>
    <property type="molecule type" value="Genomic_DNA"/>
</dbReference>
<dbReference type="EMBL" id="CP032698">
    <property type="protein sequence ID" value="AYG85321.1"/>
    <property type="molecule type" value="Genomic_DNA"/>
</dbReference>
<sequence length="32" mass="3580">MPIWRDDLDRRGFLSGAAYSVDGELAALNKIE</sequence>
<evidence type="ECO:0000313" key="1">
    <source>
        <dbReference type="EMBL" id="AYG77949.1"/>
    </source>
</evidence>
<dbReference type="KEGG" id="shun:DWB77_00056"/>
<accession>A0A387H453</accession>
<name>A0A387H453_9ACTN</name>
<gene>
    <name evidence="1" type="ORF">DWB77_00056</name>
    <name evidence="2" type="ORF">DWB77_07538</name>
</gene>
<reference evidence="1 3" key="1">
    <citation type="submission" date="2018-10" db="EMBL/GenBank/DDBJ databases">
        <title>Relationship between Morphology and Antimicrobial Activity in Streptomyces.</title>
        <authorList>
            <person name="Kang H.J."/>
            <person name="Kim S.B."/>
        </authorList>
    </citation>
    <scope>NUCLEOTIDE SEQUENCE [LARGE SCALE GENOMIC DNA]</scope>
    <source>
        <strain evidence="1 3">BH38</strain>
    </source>
</reference>